<dbReference type="Proteomes" id="UP000807504">
    <property type="component" value="Unassembled WGS sequence"/>
</dbReference>
<sequence>MEGQRFTKQEEKKPIKSAGIFPNSAASEPNQVDFTRRKRPPKPPGGSFVTLVKKLGKRASLGELRTKVSFLLDFSIVTREMGKSELARF</sequence>
<protein>
    <submittedName>
        <fullName evidence="2">Uncharacterized protein</fullName>
    </submittedName>
</protein>
<organism evidence="2 3">
    <name type="scientific">Argiope bruennichi</name>
    <name type="common">Wasp spider</name>
    <name type="synonym">Aranea bruennichi</name>
    <dbReference type="NCBI Taxonomy" id="94029"/>
    <lineage>
        <taxon>Eukaryota</taxon>
        <taxon>Metazoa</taxon>
        <taxon>Ecdysozoa</taxon>
        <taxon>Arthropoda</taxon>
        <taxon>Chelicerata</taxon>
        <taxon>Arachnida</taxon>
        <taxon>Araneae</taxon>
        <taxon>Araneomorphae</taxon>
        <taxon>Entelegynae</taxon>
        <taxon>Araneoidea</taxon>
        <taxon>Araneidae</taxon>
        <taxon>Argiope</taxon>
    </lineage>
</organism>
<evidence type="ECO:0000256" key="1">
    <source>
        <dbReference type="SAM" id="MobiDB-lite"/>
    </source>
</evidence>
<name>A0A8T0E8M2_ARGBR</name>
<gene>
    <name evidence="2" type="ORF">HNY73_020643</name>
</gene>
<comment type="caution">
    <text evidence="2">The sequence shown here is derived from an EMBL/GenBank/DDBJ whole genome shotgun (WGS) entry which is preliminary data.</text>
</comment>
<dbReference type="AlphaFoldDB" id="A0A8T0E8M2"/>
<accession>A0A8T0E8M2</accession>
<dbReference type="EMBL" id="JABXBU010002230">
    <property type="protein sequence ID" value="KAF8767737.1"/>
    <property type="molecule type" value="Genomic_DNA"/>
</dbReference>
<feature type="compositionally biased region" description="Polar residues" evidence="1">
    <location>
        <begin position="24"/>
        <end position="33"/>
    </location>
</feature>
<reference evidence="2" key="1">
    <citation type="journal article" date="2020" name="bioRxiv">
        <title>Chromosome-level reference genome of the European wasp spider Argiope bruennichi: a resource for studies on range expansion and evolutionary adaptation.</title>
        <authorList>
            <person name="Sheffer M.M."/>
            <person name="Hoppe A."/>
            <person name="Krehenwinkel H."/>
            <person name="Uhl G."/>
            <person name="Kuss A.W."/>
            <person name="Jensen L."/>
            <person name="Jensen C."/>
            <person name="Gillespie R.G."/>
            <person name="Hoff K.J."/>
            <person name="Prost S."/>
        </authorList>
    </citation>
    <scope>NUCLEOTIDE SEQUENCE</scope>
</reference>
<evidence type="ECO:0000313" key="3">
    <source>
        <dbReference type="Proteomes" id="UP000807504"/>
    </source>
</evidence>
<evidence type="ECO:0000313" key="2">
    <source>
        <dbReference type="EMBL" id="KAF8767737.1"/>
    </source>
</evidence>
<feature type="region of interest" description="Disordered" evidence="1">
    <location>
        <begin position="1"/>
        <end position="49"/>
    </location>
</feature>
<proteinExistence type="predicted"/>
<keyword evidence="3" id="KW-1185">Reference proteome</keyword>
<feature type="compositionally biased region" description="Basic and acidic residues" evidence="1">
    <location>
        <begin position="1"/>
        <end position="14"/>
    </location>
</feature>
<reference evidence="2" key="2">
    <citation type="submission" date="2020-06" db="EMBL/GenBank/DDBJ databases">
        <authorList>
            <person name="Sheffer M."/>
        </authorList>
    </citation>
    <scope>NUCLEOTIDE SEQUENCE</scope>
</reference>